<accession>A0ABR7VDJ4</accession>
<keyword evidence="13" id="KW-1185">Reference proteome</keyword>
<dbReference type="PIRSF" id="PIRSF006268">
    <property type="entry name" value="ApbE"/>
    <property type="match status" value="1"/>
</dbReference>
<sequence length="301" mass="33588">MGTQIRLVFYASDKQKADSVAHLAFKRIDVLNSKLSDYLENSELNNLCKQVGQDVVVSEDLYSILMEANRISKKTKGAFDVTVGPLIRLWREARKRNELPDKAELDSVKQSVGYQYIKFPKKNTVRLSKHGMQLDLGGIGKGYTADEVLEVMEKNGIFSALVDMGGDISVSNPPPNREYWILAFSYYNKKGKEIRQKIKLKNQSVATSGDLFQSIEIDGIRHSHIINPKTGMALTNSIQVTTIAENGAMADAYASAFSVLGFEGAKAITQELTNFKLFMVGYSKDGHQQWSSPGFVKFLEQ</sequence>
<dbReference type="InterPro" id="IPR024932">
    <property type="entry name" value="ApbE"/>
</dbReference>
<dbReference type="InterPro" id="IPR003374">
    <property type="entry name" value="ApbE-like_sf"/>
</dbReference>
<evidence type="ECO:0000256" key="1">
    <source>
        <dbReference type="ARBA" id="ARBA00001946"/>
    </source>
</evidence>
<keyword evidence="6 11" id="KW-0479">Metal-binding</keyword>
<dbReference type="Gene3D" id="3.10.520.10">
    <property type="entry name" value="ApbE-like domains"/>
    <property type="match status" value="1"/>
</dbReference>
<keyword evidence="7 11" id="KW-0274">FAD</keyword>
<keyword evidence="4 11" id="KW-0285">Flavoprotein</keyword>
<comment type="cofactor">
    <cofactor evidence="1">
        <name>Mg(2+)</name>
        <dbReference type="ChEBI" id="CHEBI:18420"/>
    </cofactor>
</comment>
<evidence type="ECO:0000256" key="11">
    <source>
        <dbReference type="PIRNR" id="PIRNR006268"/>
    </source>
</evidence>
<dbReference type="RefSeq" id="WP_188314792.1">
    <property type="nucleotide sequence ID" value="NZ_JABTCG010000004.1"/>
</dbReference>
<gene>
    <name evidence="12" type="ORF">HPE63_13510</name>
</gene>
<evidence type="ECO:0000313" key="12">
    <source>
        <dbReference type="EMBL" id="MBD0851692.1"/>
    </source>
</evidence>
<dbReference type="SUPFAM" id="SSF143631">
    <property type="entry name" value="ApbE-like"/>
    <property type="match status" value="1"/>
</dbReference>
<evidence type="ECO:0000256" key="6">
    <source>
        <dbReference type="ARBA" id="ARBA00022723"/>
    </source>
</evidence>
<reference evidence="12 13" key="1">
    <citation type="submission" date="2020-05" db="EMBL/GenBank/DDBJ databases">
        <title>The draft genome sequence of Maribacter arenosus CAU 1321.</title>
        <authorList>
            <person name="Mu L."/>
        </authorList>
    </citation>
    <scope>NUCLEOTIDE SEQUENCE [LARGE SCALE GENOMIC DNA]</scope>
    <source>
        <strain evidence="12 13">CAU 1321</strain>
    </source>
</reference>
<comment type="catalytic activity">
    <reaction evidence="10 11">
        <text>L-threonyl-[protein] + FAD = FMN-L-threonyl-[protein] + AMP + H(+)</text>
        <dbReference type="Rhea" id="RHEA:36847"/>
        <dbReference type="Rhea" id="RHEA-COMP:11060"/>
        <dbReference type="Rhea" id="RHEA-COMP:11061"/>
        <dbReference type="ChEBI" id="CHEBI:15378"/>
        <dbReference type="ChEBI" id="CHEBI:30013"/>
        <dbReference type="ChEBI" id="CHEBI:57692"/>
        <dbReference type="ChEBI" id="CHEBI:74257"/>
        <dbReference type="ChEBI" id="CHEBI:456215"/>
        <dbReference type="EC" id="2.7.1.180"/>
    </reaction>
</comment>
<dbReference type="EMBL" id="JABTCG010000004">
    <property type="protein sequence ID" value="MBD0851692.1"/>
    <property type="molecule type" value="Genomic_DNA"/>
</dbReference>
<name>A0ABR7VDJ4_9FLAO</name>
<dbReference type="GO" id="GO:0016740">
    <property type="term" value="F:transferase activity"/>
    <property type="evidence" value="ECO:0007669"/>
    <property type="project" value="UniProtKB-KW"/>
</dbReference>
<comment type="caution">
    <text evidence="12">The sequence shown here is derived from an EMBL/GenBank/DDBJ whole genome shotgun (WGS) entry which is preliminary data.</text>
</comment>
<proteinExistence type="inferred from homology"/>
<evidence type="ECO:0000256" key="10">
    <source>
        <dbReference type="ARBA" id="ARBA00048540"/>
    </source>
</evidence>
<evidence type="ECO:0000256" key="5">
    <source>
        <dbReference type="ARBA" id="ARBA00022679"/>
    </source>
</evidence>
<evidence type="ECO:0000256" key="7">
    <source>
        <dbReference type="ARBA" id="ARBA00022827"/>
    </source>
</evidence>
<dbReference type="PANTHER" id="PTHR30040">
    <property type="entry name" value="THIAMINE BIOSYNTHESIS LIPOPROTEIN APBE"/>
    <property type="match status" value="1"/>
</dbReference>
<organism evidence="12 13">
    <name type="scientific">Maribacter arenosus</name>
    <dbReference type="NCBI Taxonomy" id="1854708"/>
    <lineage>
        <taxon>Bacteria</taxon>
        <taxon>Pseudomonadati</taxon>
        <taxon>Bacteroidota</taxon>
        <taxon>Flavobacteriia</taxon>
        <taxon>Flavobacteriales</taxon>
        <taxon>Flavobacteriaceae</taxon>
        <taxon>Maribacter</taxon>
    </lineage>
</organism>
<dbReference type="Pfam" id="PF02424">
    <property type="entry name" value="ApbE"/>
    <property type="match status" value="1"/>
</dbReference>
<keyword evidence="5 11" id="KW-0808">Transferase</keyword>
<dbReference type="Proteomes" id="UP000598350">
    <property type="component" value="Unassembled WGS sequence"/>
</dbReference>
<protein>
    <recommendedName>
        <fullName evidence="3 11">FAD:protein FMN transferase</fullName>
        <ecNumber evidence="2 11">2.7.1.180</ecNumber>
    </recommendedName>
    <alternativeName>
        <fullName evidence="9 11">Flavin transferase</fullName>
    </alternativeName>
</protein>
<keyword evidence="8 11" id="KW-0460">Magnesium</keyword>
<comment type="similarity">
    <text evidence="11">Belongs to the ApbE family.</text>
</comment>
<dbReference type="EC" id="2.7.1.180" evidence="2 11"/>
<evidence type="ECO:0000313" key="13">
    <source>
        <dbReference type="Proteomes" id="UP000598350"/>
    </source>
</evidence>
<evidence type="ECO:0000256" key="3">
    <source>
        <dbReference type="ARBA" id="ARBA00016337"/>
    </source>
</evidence>
<evidence type="ECO:0000256" key="4">
    <source>
        <dbReference type="ARBA" id="ARBA00022630"/>
    </source>
</evidence>
<dbReference type="PANTHER" id="PTHR30040:SF2">
    <property type="entry name" value="FAD:PROTEIN FMN TRANSFERASE"/>
    <property type="match status" value="1"/>
</dbReference>
<evidence type="ECO:0000256" key="9">
    <source>
        <dbReference type="ARBA" id="ARBA00031306"/>
    </source>
</evidence>
<evidence type="ECO:0000256" key="8">
    <source>
        <dbReference type="ARBA" id="ARBA00022842"/>
    </source>
</evidence>
<evidence type="ECO:0000256" key="2">
    <source>
        <dbReference type="ARBA" id="ARBA00011955"/>
    </source>
</evidence>